<dbReference type="PANTHER" id="PTHR12231">
    <property type="entry name" value="CTX-RELATED TYPE I TRANSMEMBRANE PROTEIN"/>
    <property type="match status" value="1"/>
</dbReference>
<dbReference type="GO" id="GO:0043005">
    <property type="term" value="C:neuron projection"/>
    <property type="evidence" value="ECO:0007669"/>
    <property type="project" value="TreeGrafter"/>
</dbReference>
<evidence type="ECO:0000256" key="5">
    <source>
        <dbReference type="SAM" id="MobiDB-lite"/>
    </source>
</evidence>
<keyword evidence="4" id="KW-0393">Immunoglobulin domain</keyword>
<sequence length="424" mass="49057">MVILCEVKFEAVTRLGYRGDISIDDISVEDGECGAGAIKVQYERNSTLTIDNHNLRRYKKFKDRMSRRRVPYTIQQDGTRFMPVFDTSTINLTVIQGRTAYLNCTVDYRGEYKVAWLNPENKVLTNVEKRIIDDTRVALPRNSLNDWTLYIREIQHYDEGVYSCSINTDPVQTKKVYLKVLVPARIIDHGTSHDMEEEEGKTVQLICNATGIPTPTVQWFRHIPKTSYEKATKEAVVEPGEILLIHNISRYCGGTYECIAFNGVDKADSHQIEVEVVFRPEIELPNRRFSQYLYKETILQCIVRANPIQFLEWQRNGIPIENSMKYRVALNDDYYEIYTKILDLNIHSIQKEDYGNYTCVASNSLGKDKETMLLYEAVELTKPPPSTTKLIPTTKRTKDFPSYEVFENKKRPEKQKNGQSTRGK</sequence>
<feature type="domain" description="Ig-like" evidence="6">
    <location>
        <begin position="280"/>
        <end position="381"/>
    </location>
</feature>
<dbReference type="InterPro" id="IPR036179">
    <property type="entry name" value="Ig-like_dom_sf"/>
</dbReference>
<dbReference type="Pfam" id="PF07679">
    <property type="entry name" value="I-set"/>
    <property type="match status" value="2"/>
</dbReference>
<dbReference type="CDD" id="cd00096">
    <property type="entry name" value="Ig"/>
    <property type="match status" value="1"/>
</dbReference>
<reference evidence="7" key="1">
    <citation type="submission" date="2018-11" db="EMBL/GenBank/DDBJ databases">
        <authorList>
            <person name="Alioto T."/>
            <person name="Alioto T."/>
        </authorList>
    </citation>
    <scope>NUCLEOTIDE SEQUENCE</scope>
</reference>
<feature type="domain" description="Ig-like" evidence="6">
    <location>
        <begin position="83"/>
        <end position="177"/>
    </location>
</feature>
<organism evidence="7 8">
    <name type="scientific">Mytilus galloprovincialis</name>
    <name type="common">Mediterranean mussel</name>
    <dbReference type="NCBI Taxonomy" id="29158"/>
    <lineage>
        <taxon>Eukaryota</taxon>
        <taxon>Metazoa</taxon>
        <taxon>Spiralia</taxon>
        <taxon>Lophotrochozoa</taxon>
        <taxon>Mollusca</taxon>
        <taxon>Bivalvia</taxon>
        <taxon>Autobranchia</taxon>
        <taxon>Pteriomorphia</taxon>
        <taxon>Mytilida</taxon>
        <taxon>Mytiloidea</taxon>
        <taxon>Mytilidae</taxon>
        <taxon>Mytilinae</taxon>
        <taxon>Mytilus</taxon>
    </lineage>
</organism>
<comment type="caution">
    <text evidence="7">The sequence shown here is derived from an EMBL/GenBank/DDBJ whole genome shotgun (WGS) entry which is preliminary data.</text>
</comment>
<keyword evidence="2" id="KW-0677">Repeat</keyword>
<keyword evidence="8" id="KW-1185">Reference proteome</keyword>
<proteinExistence type="predicted"/>
<dbReference type="SUPFAM" id="SSF48726">
    <property type="entry name" value="Immunoglobulin"/>
    <property type="match status" value="3"/>
</dbReference>
<dbReference type="InterPro" id="IPR051170">
    <property type="entry name" value="Neural/epithelial_adhesion"/>
</dbReference>
<dbReference type="InterPro" id="IPR013783">
    <property type="entry name" value="Ig-like_fold"/>
</dbReference>
<evidence type="ECO:0000256" key="4">
    <source>
        <dbReference type="ARBA" id="ARBA00023319"/>
    </source>
</evidence>
<protein>
    <submittedName>
        <fullName evidence="7">Opioid binding protein/cell adhesion molecule-like</fullName>
    </submittedName>
</protein>
<dbReference type="SMART" id="SM00409">
    <property type="entry name" value="IG"/>
    <property type="match status" value="3"/>
</dbReference>
<evidence type="ECO:0000256" key="3">
    <source>
        <dbReference type="ARBA" id="ARBA00023157"/>
    </source>
</evidence>
<evidence type="ECO:0000256" key="2">
    <source>
        <dbReference type="ARBA" id="ARBA00022737"/>
    </source>
</evidence>
<accession>A0A8B6CQF2</accession>
<gene>
    <name evidence="7" type="ORF">MGAL_10B059973</name>
</gene>
<dbReference type="OrthoDB" id="10012075at2759"/>
<dbReference type="SMART" id="SM00408">
    <property type="entry name" value="IGc2"/>
    <property type="match status" value="3"/>
</dbReference>
<dbReference type="Proteomes" id="UP000596742">
    <property type="component" value="Unassembled WGS sequence"/>
</dbReference>
<dbReference type="Pfam" id="PF13927">
    <property type="entry name" value="Ig_3"/>
    <property type="match status" value="1"/>
</dbReference>
<dbReference type="InterPro" id="IPR007110">
    <property type="entry name" value="Ig-like_dom"/>
</dbReference>
<keyword evidence="1" id="KW-0732">Signal</keyword>
<dbReference type="AlphaFoldDB" id="A0A8B6CQF2"/>
<name>A0A8B6CQF2_MYTGA</name>
<dbReference type="Gene3D" id="2.60.40.10">
    <property type="entry name" value="Immunoglobulins"/>
    <property type="match status" value="3"/>
</dbReference>
<feature type="region of interest" description="Disordered" evidence="5">
    <location>
        <begin position="385"/>
        <end position="424"/>
    </location>
</feature>
<evidence type="ECO:0000259" key="6">
    <source>
        <dbReference type="PROSITE" id="PS50835"/>
    </source>
</evidence>
<dbReference type="InterPro" id="IPR003598">
    <property type="entry name" value="Ig_sub2"/>
</dbReference>
<feature type="compositionally biased region" description="Basic and acidic residues" evidence="5">
    <location>
        <begin position="396"/>
        <end position="416"/>
    </location>
</feature>
<evidence type="ECO:0000313" key="7">
    <source>
        <dbReference type="EMBL" id="VDI08531.1"/>
    </source>
</evidence>
<dbReference type="EMBL" id="UYJE01002196">
    <property type="protein sequence ID" value="VDI08531.1"/>
    <property type="molecule type" value="Genomic_DNA"/>
</dbReference>
<dbReference type="InterPro" id="IPR003599">
    <property type="entry name" value="Ig_sub"/>
</dbReference>
<feature type="domain" description="Ig-like" evidence="6">
    <location>
        <begin position="183"/>
        <end position="275"/>
    </location>
</feature>
<dbReference type="PANTHER" id="PTHR12231:SF220">
    <property type="entry name" value="LACHESIN"/>
    <property type="match status" value="1"/>
</dbReference>
<evidence type="ECO:0000313" key="8">
    <source>
        <dbReference type="Proteomes" id="UP000596742"/>
    </source>
</evidence>
<dbReference type="PROSITE" id="PS50835">
    <property type="entry name" value="IG_LIKE"/>
    <property type="match status" value="3"/>
</dbReference>
<dbReference type="InterPro" id="IPR013098">
    <property type="entry name" value="Ig_I-set"/>
</dbReference>
<keyword evidence="3" id="KW-1015">Disulfide bond</keyword>
<evidence type="ECO:0000256" key="1">
    <source>
        <dbReference type="ARBA" id="ARBA00022729"/>
    </source>
</evidence>